<keyword evidence="3" id="KW-1185">Reference proteome</keyword>
<dbReference type="KEGG" id="acab:QRX50_17955"/>
<proteinExistence type="predicted"/>
<evidence type="ECO:0000313" key="3">
    <source>
        <dbReference type="Proteomes" id="UP001236014"/>
    </source>
</evidence>
<evidence type="ECO:0008006" key="4">
    <source>
        <dbReference type="Google" id="ProtNLM"/>
    </source>
</evidence>
<accession>A0A9Y2N111</accession>
<evidence type="ECO:0000313" key="2">
    <source>
        <dbReference type="EMBL" id="WIX82512.1"/>
    </source>
</evidence>
<gene>
    <name evidence="2" type="ORF">QRX50_17955</name>
</gene>
<dbReference type="RefSeq" id="WP_285973080.1">
    <property type="nucleotide sequence ID" value="NZ_CP127294.1"/>
</dbReference>
<name>A0A9Y2N111_9PSEU</name>
<reference evidence="2 3" key="1">
    <citation type="submission" date="2023-06" db="EMBL/GenBank/DDBJ databases">
        <authorList>
            <person name="Oyuntsetseg B."/>
            <person name="Kim S.B."/>
        </authorList>
    </citation>
    <scope>NUCLEOTIDE SEQUENCE [LARGE SCALE GENOMIC DNA]</scope>
    <source>
        <strain evidence="2 3">2-15</strain>
    </source>
</reference>
<sequence length="331" mass="35780">MPGTIACDESGSEGVNLIGANTDVFAHAGVRVDVGAAADCVGELRDRIGSPAVEYKANHLLRTKNRAALVWFLGPTGPLVGRAGVVLVDKALFVTGKVVDLLVDQVPYPDCLARRPDSRTPTLHHDGLRLHGPRWVEFLQSFTALLRTSQRRGPGVAPSEFFAQRDVLSSLARVPRYGGPLPAGPSPLASNGLEHPQPGSIRLEPPRIDPSPASEHLTELRDQLLADPSLVPPLDPLMPALVDTVTHWHPTTVIHDEQPSLTPARLATLLGPTPDIRFVDSRADPRVQLADFLAGVTRRLAEDALHHRGDPELTALLRPYLLPQSIWAAEL</sequence>
<dbReference type="EMBL" id="CP127294">
    <property type="protein sequence ID" value="WIX82512.1"/>
    <property type="molecule type" value="Genomic_DNA"/>
</dbReference>
<protein>
    <recommendedName>
        <fullName evidence="4">DUF3800 domain-containing protein</fullName>
    </recommendedName>
</protein>
<dbReference type="InterPro" id="IPR024524">
    <property type="entry name" value="DUF3800"/>
</dbReference>
<feature type="region of interest" description="Disordered" evidence="1">
    <location>
        <begin position="179"/>
        <end position="200"/>
    </location>
</feature>
<evidence type="ECO:0000256" key="1">
    <source>
        <dbReference type="SAM" id="MobiDB-lite"/>
    </source>
</evidence>
<dbReference type="Proteomes" id="UP001236014">
    <property type="component" value="Chromosome"/>
</dbReference>
<dbReference type="Pfam" id="PF12686">
    <property type="entry name" value="DUF3800"/>
    <property type="match status" value="1"/>
</dbReference>
<organism evidence="2 3">
    <name type="scientific">Amycolatopsis carbonis</name>
    <dbReference type="NCBI Taxonomy" id="715471"/>
    <lineage>
        <taxon>Bacteria</taxon>
        <taxon>Bacillati</taxon>
        <taxon>Actinomycetota</taxon>
        <taxon>Actinomycetes</taxon>
        <taxon>Pseudonocardiales</taxon>
        <taxon>Pseudonocardiaceae</taxon>
        <taxon>Amycolatopsis</taxon>
    </lineage>
</organism>
<dbReference type="AlphaFoldDB" id="A0A9Y2N111"/>